<dbReference type="PANTHER" id="PTHR36434:SF1">
    <property type="entry name" value="MEMBRANE PROTEASE YUGP-RELATED"/>
    <property type="match status" value="1"/>
</dbReference>
<accession>A0A140L735</accession>
<dbReference type="Pfam" id="PF04298">
    <property type="entry name" value="Zn_peptidase_2"/>
    <property type="match status" value="1"/>
</dbReference>
<keyword evidence="3" id="KW-1185">Reference proteome</keyword>
<name>A0A140L735_9FIRM</name>
<evidence type="ECO:0000256" key="1">
    <source>
        <dbReference type="SAM" id="Phobius"/>
    </source>
</evidence>
<dbReference type="AlphaFoldDB" id="A0A140L735"/>
<dbReference type="RefSeq" id="WP_066353727.1">
    <property type="nucleotide sequence ID" value="NZ_LOED01000020.1"/>
</dbReference>
<evidence type="ECO:0008006" key="4">
    <source>
        <dbReference type="Google" id="ProtNLM"/>
    </source>
</evidence>
<feature type="transmembrane region" description="Helical" evidence="1">
    <location>
        <begin position="6"/>
        <end position="26"/>
    </location>
</feature>
<keyword evidence="1" id="KW-0472">Membrane</keyword>
<proteinExistence type="predicted"/>
<dbReference type="PATRIC" id="fig|520764.3.peg.1718"/>
<evidence type="ECO:0000313" key="2">
    <source>
        <dbReference type="EMBL" id="KXG76360.1"/>
    </source>
</evidence>
<protein>
    <recommendedName>
        <fullName evidence="4">Neutral zinc metallopeptidase</fullName>
    </recommendedName>
</protein>
<comment type="caution">
    <text evidence="2">The sequence shown here is derived from an EMBL/GenBank/DDBJ whole genome shotgun (WGS) entry which is preliminary data.</text>
</comment>
<feature type="transmembrane region" description="Helical" evidence="1">
    <location>
        <begin position="139"/>
        <end position="168"/>
    </location>
</feature>
<organism evidence="2 3">
    <name type="scientific">Fervidicola ferrireducens</name>
    <dbReference type="NCBI Taxonomy" id="520764"/>
    <lineage>
        <taxon>Bacteria</taxon>
        <taxon>Bacillati</taxon>
        <taxon>Bacillota</taxon>
        <taxon>Clostridia</taxon>
        <taxon>Thermosediminibacterales</taxon>
        <taxon>Thermosediminibacteraceae</taxon>
        <taxon>Fervidicola</taxon>
    </lineage>
</organism>
<gene>
    <name evidence="2" type="ORF">AN618_16000</name>
</gene>
<dbReference type="STRING" id="520764.AN618_16000"/>
<dbReference type="EMBL" id="LOED01000020">
    <property type="protein sequence ID" value="KXG76360.1"/>
    <property type="molecule type" value="Genomic_DNA"/>
</dbReference>
<dbReference type="InParanoid" id="A0A140L735"/>
<dbReference type="OrthoDB" id="9784298at2"/>
<dbReference type="FunCoup" id="A0A140L735">
    <property type="interactions" value="5"/>
</dbReference>
<feature type="transmembrane region" description="Helical" evidence="1">
    <location>
        <begin position="206"/>
        <end position="230"/>
    </location>
</feature>
<keyword evidence="1" id="KW-1133">Transmembrane helix</keyword>
<dbReference type="Proteomes" id="UP000070427">
    <property type="component" value="Unassembled WGS sequence"/>
</dbReference>
<dbReference type="InterPro" id="IPR007395">
    <property type="entry name" value="Zn_peptidase_2"/>
</dbReference>
<evidence type="ECO:0000313" key="3">
    <source>
        <dbReference type="Proteomes" id="UP000070427"/>
    </source>
</evidence>
<sequence length="235" mass="25972">MFPFGWYYYDPTWIIVLPALILAFYAQAKVSTTFERYLRVPARIGLTGAEVAREILRANGIYDVTVEMTRGRLTDYYDPRSKVLRLSPEVYGGRSLAALGVAAHECGHAIQHNVGYAPLNLRNTIVPLAGIGSQMAFPLFFIGLLLSSDFLATMGILFFSAAVLFQFVTLPVEYNASSRAVAALESAGFISYDEVEPVKRVLNAAALTYVAATLMAILQLLRLLALFGIYNRDDR</sequence>
<keyword evidence="1" id="KW-0812">Transmembrane</keyword>
<dbReference type="PANTHER" id="PTHR36434">
    <property type="entry name" value="MEMBRANE PROTEASE YUGP-RELATED"/>
    <property type="match status" value="1"/>
</dbReference>
<reference evidence="2 3" key="1">
    <citation type="submission" date="2015-12" db="EMBL/GenBank/DDBJ databases">
        <title>Draft genome sequnece of Fervidicola ferrireducens strain Y170.</title>
        <authorList>
            <person name="Patel B.K."/>
        </authorList>
    </citation>
    <scope>NUCLEOTIDE SEQUENCE [LARGE SCALE GENOMIC DNA]</scope>
    <source>
        <strain evidence="2 3">Y170</strain>
    </source>
</reference>